<dbReference type="PANTHER" id="PTHR46401">
    <property type="entry name" value="GLYCOSYLTRANSFERASE WBBK-RELATED"/>
    <property type="match status" value="1"/>
</dbReference>
<dbReference type="Pfam" id="PF13439">
    <property type="entry name" value="Glyco_transf_4"/>
    <property type="match status" value="1"/>
</dbReference>
<dbReference type="GO" id="GO:0016757">
    <property type="term" value="F:glycosyltransferase activity"/>
    <property type="evidence" value="ECO:0007669"/>
    <property type="project" value="InterPro"/>
</dbReference>
<keyword evidence="5" id="KW-1185">Reference proteome</keyword>
<dbReference type="RefSeq" id="WP_137341779.1">
    <property type="nucleotide sequence ID" value="NZ_BSQH01000002.1"/>
</dbReference>
<reference evidence="4 5" key="1">
    <citation type="submission" date="2019-05" db="EMBL/GenBank/DDBJ databases">
        <title>Dyadobacter AR-3-8 sp. nov., isolated from arctic soil.</title>
        <authorList>
            <person name="Chaudhary D.K."/>
        </authorList>
    </citation>
    <scope>NUCLEOTIDE SEQUENCE [LARGE SCALE GENOMIC DNA]</scope>
    <source>
        <strain evidence="4 5">AR-3-8</strain>
    </source>
</reference>
<evidence type="ECO:0000313" key="4">
    <source>
        <dbReference type="EMBL" id="TKT90611.1"/>
    </source>
</evidence>
<evidence type="ECO:0000259" key="2">
    <source>
        <dbReference type="Pfam" id="PF00534"/>
    </source>
</evidence>
<dbReference type="OrthoDB" id="9801609at2"/>
<accession>A0A4U6D3B9</accession>
<dbReference type="PANTHER" id="PTHR46401:SF2">
    <property type="entry name" value="GLYCOSYLTRANSFERASE WBBK-RELATED"/>
    <property type="match status" value="1"/>
</dbReference>
<dbReference type="GO" id="GO:0009103">
    <property type="term" value="P:lipopolysaccharide biosynthetic process"/>
    <property type="evidence" value="ECO:0007669"/>
    <property type="project" value="TreeGrafter"/>
</dbReference>
<dbReference type="InterPro" id="IPR028098">
    <property type="entry name" value="Glyco_trans_4-like_N"/>
</dbReference>
<sequence length="397" mass="46879">MTDNKIKLFVDAHSFDKEFQGTQTFIRELYTQLMSDHPELDIYFGASNTANIQKIFPELPSANILPYKNRKISLLRFVYDIPEYIEKYQFNFAHFQYIIPKKKAGCRYIVTLHDVLFNDYKNDFSLIYRLTRSVLFGRSIRRADIKTTVSDYSKGRICQHYNLSAKQVHVIRNGVNDSLMHFQDSRHEAVSLVRQKFGVENFILYTSRFEPRKNQLLLLKKYLKLDLYKKGIALVFIGSESVKIPALTKLINELTQEQRKYFFWFKQVQQADLAAFYRACRLFVYPSKAEGFGIPPLEAAVCQAPVLCSSATAMKDFIFFEPYRFDPSDERDFEQKLLMMLSLPPDKTFISRVATRIQQQYHWKKSSEKFYDLLQDHTNKQTVYETEDSDFRYTRNT</sequence>
<dbReference type="Proteomes" id="UP000304900">
    <property type="component" value="Unassembled WGS sequence"/>
</dbReference>
<dbReference type="InterPro" id="IPR001296">
    <property type="entry name" value="Glyco_trans_1"/>
</dbReference>
<keyword evidence="1 4" id="KW-0808">Transferase</keyword>
<dbReference type="EMBL" id="SZVO01000009">
    <property type="protein sequence ID" value="TKT90611.1"/>
    <property type="molecule type" value="Genomic_DNA"/>
</dbReference>
<dbReference type="Gene3D" id="3.40.50.2000">
    <property type="entry name" value="Glycogen Phosphorylase B"/>
    <property type="match status" value="2"/>
</dbReference>
<feature type="domain" description="Glycosyl transferase family 1" evidence="2">
    <location>
        <begin position="198"/>
        <end position="343"/>
    </location>
</feature>
<protein>
    <submittedName>
        <fullName evidence="4">Glycosyltransferase family 4 protein</fullName>
    </submittedName>
</protein>
<gene>
    <name evidence="4" type="ORF">FDK13_20015</name>
</gene>
<dbReference type="AlphaFoldDB" id="A0A4U6D3B9"/>
<feature type="domain" description="Glycosyltransferase subfamily 4-like N-terminal" evidence="3">
    <location>
        <begin position="21"/>
        <end position="178"/>
    </location>
</feature>
<comment type="caution">
    <text evidence="4">The sequence shown here is derived from an EMBL/GenBank/DDBJ whole genome shotgun (WGS) entry which is preliminary data.</text>
</comment>
<evidence type="ECO:0000259" key="3">
    <source>
        <dbReference type="Pfam" id="PF13439"/>
    </source>
</evidence>
<dbReference type="Pfam" id="PF00534">
    <property type="entry name" value="Glycos_transf_1"/>
    <property type="match status" value="1"/>
</dbReference>
<dbReference type="CDD" id="cd03809">
    <property type="entry name" value="GT4_MtfB-like"/>
    <property type="match status" value="1"/>
</dbReference>
<proteinExistence type="predicted"/>
<evidence type="ECO:0000256" key="1">
    <source>
        <dbReference type="ARBA" id="ARBA00022679"/>
    </source>
</evidence>
<organism evidence="4 5">
    <name type="scientific">Dyadobacter frigoris</name>
    <dbReference type="NCBI Taxonomy" id="2576211"/>
    <lineage>
        <taxon>Bacteria</taxon>
        <taxon>Pseudomonadati</taxon>
        <taxon>Bacteroidota</taxon>
        <taxon>Cytophagia</taxon>
        <taxon>Cytophagales</taxon>
        <taxon>Spirosomataceae</taxon>
        <taxon>Dyadobacter</taxon>
    </lineage>
</organism>
<evidence type="ECO:0000313" key="5">
    <source>
        <dbReference type="Proteomes" id="UP000304900"/>
    </source>
</evidence>
<dbReference type="SUPFAM" id="SSF53756">
    <property type="entry name" value="UDP-Glycosyltransferase/glycogen phosphorylase"/>
    <property type="match status" value="1"/>
</dbReference>
<name>A0A4U6D3B9_9BACT</name>